<dbReference type="SUPFAM" id="SSF50978">
    <property type="entry name" value="WD40 repeat-like"/>
    <property type="match status" value="1"/>
</dbReference>
<dbReference type="PROSITE" id="PS00678">
    <property type="entry name" value="WD_REPEATS_1"/>
    <property type="match status" value="1"/>
</dbReference>
<dbReference type="RefSeq" id="XP_019039388.1">
    <property type="nucleotide sequence ID" value="XM_019180903.1"/>
</dbReference>
<dbReference type="AlphaFoldDB" id="A0A1E3P3W2"/>
<keyword evidence="4" id="KW-0234">DNA repair</keyword>
<protein>
    <submittedName>
        <fullName evidence="6">Uncharacterized protein</fullName>
    </submittedName>
</protein>
<dbReference type="InterPro" id="IPR019775">
    <property type="entry name" value="WD40_repeat_CS"/>
</dbReference>
<dbReference type="PANTHER" id="PTHR46202:SF1">
    <property type="entry name" value="DNA EXCISION REPAIR PROTEIN ERCC-8"/>
    <property type="match status" value="1"/>
</dbReference>
<dbReference type="GO" id="GO:0031464">
    <property type="term" value="C:Cul4A-RING E3 ubiquitin ligase complex"/>
    <property type="evidence" value="ECO:0007669"/>
    <property type="project" value="TreeGrafter"/>
</dbReference>
<feature type="repeat" description="WD" evidence="5">
    <location>
        <begin position="90"/>
        <end position="132"/>
    </location>
</feature>
<dbReference type="SMART" id="SM00320">
    <property type="entry name" value="WD40"/>
    <property type="match status" value="6"/>
</dbReference>
<sequence length="387" mass="43121">MQSHLLDRQLGKISTRSFELLATESLYYNLESQDYPKFTQKKKTIGSINALDFDKIDHKFLLSGGADSTIKIWKVGSQKAELVGDLNKSNGGHEFGVTDVKWWPFDTGMFLSSSYDMNLKVWDTNTMEEAFNFNLDSKVNCFDVSSTGAHSLIATGADSSHVRLLDLKTTSAIHSLTGHNGCIVSTKWSPNNANVLATGSSEGEVRIWDIRRTDSCLVQLDLYRTDEKAPLSSNDSRKVGVLKSSVKAHARGANGLCWLESGKTLITTGNDEKIRVWNLEATGGVNTLLNFGPFVRNRYSSYKSILLSPMEETELQYLWYPSDNGEILVFRIVDGKLVARLRKNLQENSRSCCIAYAGNNSATYYSGTVDGKINVWGPKDERSFEED</sequence>
<dbReference type="InterPro" id="IPR036322">
    <property type="entry name" value="WD40_repeat_dom_sf"/>
</dbReference>
<keyword evidence="3" id="KW-0227">DNA damage</keyword>
<organism evidence="6 7">
    <name type="scientific">Wickerhamomyces anomalus (strain ATCC 58044 / CBS 1984 / NCYC 433 / NRRL Y-366-8)</name>
    <name type="common">Yeast</name>
    <name type="synonym">Hansenula anomala</name>
    <dbReference type="NCBI Taxonomy" id="683960"/>
    <lineage>
        <taxon>Eukaryota</taxon>
        <taxon>Fungi</taxon>
        <taxon>Dikarya</taxon>
        <taxon>Ascomycota</taxon>
        <taxon>Saccharomycotina</taxon>
        <taxon>Saccharomycetes</taxon>
        <taxon>Phaffomycetales</taxon>
        <taxon>Wickerhamomycetaceae</taxon>
        <taxon>Wickerhamomyces</taxon>
    </lineage>
</organism>
<feature type="repeat" description="WD" evidence="5">
    <location>
        <begin position="246"/>
        <end position="287"/>
    </location>
</feature>
<dbReference type="PROSITE" id="PS50294">
    <property type="entry name" value="WD_REPEATS_REGION"/>
    <property type="match status" value="2"/>
</dbReference>
<gene>
    <name evidence="6" type="ORF">WICANDRAFT_21398</name>
</gene>
<evidence type="ECO:0000256" key="1">
    <source>
        <dbReference type="ARBA" id="ARBA00022574"/>
    </source>
</evidence>
<feature type="repeat" description="WD" evidence="5">
    <location>
        <begin position="176"/>
        <end position="211"/>
    </location>
</feature>
<dbReference type="Pfam" id="PF00400">
    <property type="entry name" value="WD40"/>
    <property type="match status" value="4"/>
</dbReference>
<dbReference type="PROSITE" id="PS50082">
    <property type="entry name" value="WD_REPEATS_2"/>
    <property type="match status" value="4"/>
</dbReference>
<reference evidence="6 7" key="1">
    <citation type="journal article" date="2016" name="Proc. Natl. Acad. Sci. U.S.A.">
        <title>Comparative genomics of biotechnologically important yeasts.</title>
        <authorList>
            <person name="Riley R."/>
            <person name="Haridas S."/>
            <person name="Wolfe K.H."/>
            <person name="Lopes M.R."/>
            <person name="Hittinger C.T."/>
            <person name="Goeker M."/>
            <person name="Salamov A.A."/>
            <person name="Wisecaver J.H."/>
            <person name="Long T.M."/>
            <person name="Calvey C.H."/>
            <person name="Aerts A.L."/>
            <person name="Barry K.W."/>
            <person name="Choi C."/>
            <person name="Clum A."/>
            <person name="Coughlan A.Y."/>
            <person name="Deshpande S."/>
            <person name="Douglass A.P."/>
            <person name="Hanson S.J."/>
            <person name="Klenk H.-P."/>
            <person name="LaButti K.M."/>
            <person name="Lapidus A."/>
            <person name="Lindquist E.A."/>
            <person name="Lipzen A.M."/>
            <person name="Meier-Kolthoff J.P."/>
            <person name="Ohm R.A."/>
            <person name="Otillar R.P."/>
            <person name="Pangilinan J.L."/>
            <person name="Peng Y."/>
            <person name="Rokas A."/>
            <person name="Rosa C.A."/>
            <person name="Scheuner C."/>
            <person name="Sibirny A.A."/>
            <person name="Slot J.C."/>
            <person name="Stielow J.B."/>
            <person name="Sun H."/>
            <person name="Kurtzman C.P."/>
            <person name="Blackwell M."/>
            <person name="Grigoriev I.V."/>
            <person name="Jeffries T.W."/>
        </authorList>
    </citation>
    <scope>NUCLEOTIDE SEQUENCE [LARGE SCALE GENOMIC DNA]</scope>
    <source>
        <strain evidence="7">ATCC 58044 / CBS 1984 / NCYC 433 / NRRL Y-366-8</strain>
    </source>
</reference>
<dbReference type="InterPro" id="IPR020472">
    <property type="entry name" value="WD40_PAC1"/>
</dbReference>
<keyword evidence="2" id="KW-0677">Repeat</keyword>
<dbReference type="GO" id="GO:0006283">
    <property type="term" value="P:transcription-coupled nucleotide-excision repair"/>
    <property type="evidence" value="ECO:0007669"/>
    <property type="project" value="EnsemblFungi"/>
</dbReference>
<dbReference type="GO" id="GO:0000209">
    <property type="term" value="P:protein polyubiquitination"/>
    <property type="evidence" value="ECO:0007669"/>
    <property type="project" value="TreeGrafter"/>
</dbReference>
<feature type="non-terminal residue" evidence="6">
    <location>
        <position position="387"/>
    </location>
</feature>
<dbReference type="Proteomes" id="UP000094112">
    <property type="component" value="Unassembled WGS sequence"/>
</dbReference>
<dbReference type="InterPro" id="IPR015943">
    <property type="entry name" value="WD40/YVTN_repeat-like_dom_sf"/>
</dbReference>
<dbReference type="STRING" id="683960.A0A1E3P3W2"/>
<evidence type="ECO:0000313" key="7">
    <source>
        <dbReference type="Proteomes" id="UP000094112"/>
    </source>
</evidence>
<dbReference type="PRINTS" id="PR00320">
    <property type="entry name" value="GPROTEINBRPT"/>
</dbReference>
<dbReference type="GO" id="GO:0043161">
    <property type="term" value="P:proteasome-mediated ubiquitin-dependent protein catabolic process"/>
    <property type="evidence" value="ECO:0007669"/>
    <property type="project" value="TreeGrafter"/>
</dbReference>
<dbReference type="GeneID" id="30198149"/>
<dbReference type="PANTHER" id="PTHR46202">
    <property type="entry name" value="DNA EXCISION REPAIR PROTEIN ERCC-8"/>
    <property type="match status" value="1"/>
</dbReference>
<dbReference type="OrthoDB" id="361494at2759"/>
<evidence type="ECO:0000256" key="3">
    <source>
        <dbReference type="ARBA" id="ARBA00022763"/>
    </source>
</evidence>
<evidence type="ECO:0000256" key="2">
    <source>
        <dbReference type="ARBA" id="ARBA00022737"/>
    </source>
</evidence>
<evidence type="ECO:0000313" key="6">
    <source>
        <dbReference type="EMBL" id="ODQ60181.1"/>
    </source>
</evidence>
<name>A0A1E3P3W2_WICAA</name>
<dbReference type="InterPro" id="IPR001680">
    <property type="entry name" value="WD40_rpt"/>
</dbReference>
<keyword evidence="1 5" id="KW-0853">WD repeat</keyword>
<feature type="repeat" description="WD" evidence="5">
    <location>
        <begin position="57"/>
        <end position="83"/>
    </location>
</feature>
<dbReference type="GO" id="GO:0070912">
    <property type="term" value="C:Ddb1-Ckn1 complex"/>
    <property type="evidence" value="ECO:0007669"/>
    <property type="project" value="EnsemblFungi"/>
</dbReference>
<keyword evidence="7" id="KW-1185">Reference proteome</keyword>
<evidence type="ECO:0000256" key="5">
    <source>
        <dbReference type="PROSITE-ProRule" id="PRU00221"/>
    </source>
</evidence>
<dbReference type="EMBL" id="KV454210">
    <property type="protein sequence ID" value="ODQ60181.1"/>
    <property type="molecule type" value="Genomic_DNA"/>
</dbReference>
<accession>A0A1E3P3W2</accession>
<evidence type="ECO:0000256" key="4">
    <source>
        <dbReference type="ARBA" id="ARBA00023204"/>
    </source>
</evidence>
<proteinExistence type="predicted"/>
<dbReference type="Gene3D" id="2.130.10.10">
    <property type="entry name" value="YVTN repeat-like/Quinoprotein amine dehydrogenase"/>
    <property type="match status" value="1"/>
</dbReference>
<dbReference type="InterPro" id="IPR042238">
    <property type="entry name" value="Rad28/ERCC8/Ckn1/ATCSA-1"/>
</dbReference>